<feature type="region of interest" description="Disordered" evidence="2">
    <location>
        <begin position="927"/>
        <end position="1030"/>
    </location>
</feature>
<feature type="compositionally biased region" description="Polar residues" evidence="2">
    <location>
        <begin position="1013"/>
        <end position="1023"/>
    </location>
</feature>
<feature type="repeat" description="TPR" evidence="1">
    <location>
        <begin position="241"/>
        <end position="274"/>
    </location>
</feature>
<evidence type="ECO:0000256" key="1">
    <source>
        <dbReference type="PROSITE-ProRule" id="PRU00339"/>
    </source>
</evidence>
<dbReference type="EMBL" id="JAPDPI010000065">
    <property type="protein sequence ID" value="MCW3807849.1"/>
    <property type="molecule type" value="Genomic_DNA"/>
</dbReference>
<dbReference type="AlphaFoldDB" id="A0AAE3SLV1"/>
<feature type="compositionally biased region" description="Basic and acidic residues" evidence="2">
    <location>
        <begin position="989"/>
        <end position="1012"/>
    </location>
</feature>
<dbReference type="InterPro" id="IPR019734">
    <property type="entry name" value="TPR_rpt"/>
</dbReference>
<feature type="compositionally biased region" description="Polar residues" evidence="2">
    <location>
        <begin position="967"/>
        <end position="987"/>
    </location>
</feature>
<accession>A0AAE3SLV1</accession>
<organism evidence="3 4">
    <name type="scientific">Plebeiibacterium marinum</name>
    <dbReference type="NCBI Taxonomy" id="2992111"/>
    <lineage>
        <taxon>Bacteria</taxon>
        <taxon>Pseudomonadati</taxon>
        <taxon>Bacteroidota</taxon>
        <taxon>Bacteroidia</taxon>
        <taxon>Marinilabiliales</taxon>
        <taxon>Marinilabiliaceae</taxon>
        <taxon>Plebeiibacterium</taxon>
    </lineage>
</organism>
<dbReference type="PROSITE" id="PS50005">
    <property type="entry name" value="TPR"/>
    <property type="match status" value="1"/>
</dbReference>
<evidence type="ECO:0008006" key="5">
    <source>
        <dbReference type="Google" id="ProtNLM"/>
    </source>
</evidence>
<dbReference type="RefSeq" id="WP_301202326.1">
    <property type="nucleotide sequence ID" value="NZ_JAPDPI010000065.1"/>
</dbReference>
<comment type="caution">
    <text evidence="3">The sequence shown here is derived from an EMBL/GenBank/DDBJ whole genome shotgun (WGS) entry which is preliminary data.</text>
</comment>
<feature type="compositionally biased region" description="Basic and acidic residues" evidence="2">
    <location>
        <begin position="927"/>
        <end position="939"/>
    </location>
</feature>
<gene>
    <name evidence="3" type="ORF">OM074_19650</name>
</gene>
<sequence length="1160" mass="134256">MNKSYIYFLLALLFFWGCSTKKNTWVSRNFHNLTAHYNVYFNGNESFKEGVKSIEDSNEDDYTQILTVFPDSKESAKDVAISEMDRAIEKGTKLIKKHSITKKPKRRDGDNSIKYQKFISQNEFNKWVDNAYLLIGKSHFYKHEYSQSQQSFAYMFREFRTGPEWYEAEIWNARAAIELGDLAKAKILLDNYDIEGKAPEKLYGFFASVYADYYLRQEMYSEAIPYLQEAIIGAWSRYYRLRLNFILAQVYHKMERYNEASVAYKKVINMNPPYEMAFNAKVNRASVMFGEGGLPAVQKEIARLLRDKRNQDYEDQIYYALAMAYKAEQQEENAVENLLLSVEKSVSNEYQKGMSFYQLADIHYERPEYKPAYTYLDSALLSLDETFYNYEAINDLHKDLEGLVSHLNTVEKEDSLQRIAKMGEQARLAFIDELIAQEKSKQEELKKQQAQSSDGDLFFDSSLANSLGRSNQGGKWYFYNPTSVSLGKSEFERRWGRRKLEDNWRRANKEVVAAEIPEPGDPDDIFGDPLSAAQEDTTKVADELLQVLSKGDENLLSRDAYLKDLPLTEAQLVQSDQRIEEALISMGIIYKDEIENIPYAIDAFEELLKRFPNSKYLEDALMNLYLCYEMQDDGVNMAQTKKKIETLFPDGEFTAFLNDPDYFRKREERLKKVEELYQQAYTDYLFSNFDAPINNYAKAKELDEDNKLMAKFKFLSGLSYAKLGDLESFAKELKAVTESYPDDEVAPVAEKMLALYKEGRTPVKGPVTSNLVDLRNEEFSKEKVRKGVSAMDSEKASSFVANHKTIHSLILAVNTGADLNRLKFNIADYNFSKFLLNDYEMSETRLPDGSPVFAVNGFNNRLEALDYFYSIRERSEIFNVDNLESYKMYVINAENLEFLLSSGDLKGYDAFFTDNYLSAEAFKNIPTKEEPKDEEKITPVKETQPEINKGIQQKQLEDKRSIEKPVSQESQTPTTNNVAKEPVSQQDLPGEKPLKTKETKVEKQPKVEEKNNTPENIAETNEPVTKPQEEAKQDAIIEKPSNMFVVEEGKHSALILFKKGRINIQRTGTIFQNYTKANIGNHLQTEFGPKGTAWLYIKVSGFTTAEEAKKYAQRVRLDNYLMREISRMQYYTWAISDNNYQRLTDEESFNQYDSFYKSNY</sequence>
<evidence type="ECO:0000313" key="4">
    <source>
        <dbReference type="Proteomes" id="UP001207408"/>
    </source>
</evidence>
<evidence type="ECO:0000313" key="3">
    <source>
        <dbReference type="EMBL" id="MCW3807849.1"/>
    </source>
</evidence>
<dbReference type="Pfam" id="PF13181">
    <property type="entry name" value="TPR_8"/>
    <property type="match status" value="1"/>
</dbReference>
<reference evidence="3" key="1">
    <citation type="submission" date="2022-10" db="EMBL/GenBank/DDBJ databases">
        <authorList>
            <person name="Yu W.X."/>
        </authorList>
    </citation>
    <scope>NUCLEOTIDE SEQUENCE</scope>
    <source>
        <strain evidence="3">D04</strain>
    </source>
</reference>
<name>A0AAE3SLV1_9BACT</name>
<protein>
    <recommendedName>
        <fullName evidence="5">Tetratricopeptide repeat protein</fullName>
    </recommendedName>
</protein>
<keyword evidence="4" id="KW-1185">Reference proteome</keyword>
<dbReference type="SUPFAM" id="SSF48452">
    <property type="entry name" value="TPR-like"/>
    <property type="match status" value="1"/>
</dbReference>
<dbReference type="InterPro" id="IPR011990">
    <property type="entry name" value="TPR-like_helical_dom_sf"/>
</dbReference>
<dbReference type="Proteomes" id="UP001207408">
    <property type="component" value="Unassembled WGS sequence"/>
</dbReference>
<proteinExistence type="predicted"/>
<keyword evidence="1" id="KW-0802">TPR repeat</keyword>
<evidence type="ECO:0000256" key="2">
    <source>
        <dbReference type="SAM" id="MobiDB-lite"/>
    </source>
</evidence>
<dbReference type="Gene3D" id="1.25.40.10">
    <property type="entry name" value="Tetratricopeptide repeat domain"/>
    <property type="match status" value="4"/>
</dbReference>
<dbReference type="SMART" id="SM00028">
    <property type="entry name" value="TPR"/>
    <property type="match status" value="4"/>
</dbReference>